<dbReference type="Proteomes" id="UP000225277">
    <property type="component" value="Unassembled WGS sequence"/>
</dbReference>
<evidence type="ECO:0000256" key="4">
    <source>
        <dbReference type="SAM" id="MobiDB-lite"/>
    </source>
</evidence>
<dbReference type="Gene3D" id="3.90.180.10">
    <property type="entry name" value="Medium-chain alcohol dehydrogenases, catalytic domain"/>
    <property type="match status" value="1"/>
</dbReference>
<dbReference type="SUPFAM" id="SSF51735">
    <property type="entry name" value="NAD(P)-binding Rossmann-fold domains"/>
    <property type="match status" value="1"/>
</dbReference>
<dbReference type="Gene3D" id="3.40.50.720">
    <property type="entry name" value="NAD(P)-binding Rossmann-like Domain"/>
    <property type="match status" value="1"/>
</dbReference>
<name>A0A2D3ULT3_9PEZI</name>
<accession>A0A2D3ULT3</accession>
<evidence type="ECO:0000256" key="2">
    <source>
        <dbReference type="ARBA" id="ARBA00011245"/>
    </source>
</evidence>
<dbReference type="GeneID" id="35595617"/>
<dbReference type="EMBL" id="FJUY01000001">
    <property type="protein sequence ID" value="CZT14241.1"/>
    <property type="molecule type" value="Genomic_DNA"/>
</dbReference>
<evidence type="ECO:0000313" key="7">
    <source>
        <dbReference type="Proteomes" id="UP000225277"/>
    </source>
</evidence>
<dbReference type="InterPro" id="IPR036291">
    <property type="entry name" value="NAD(P)-bd_dom_sf"/>
</dbReference>
<evidence type="ECO:0000259" key="5">
    <source>
        <dbReference type="SMART" id="SM00829"/>
    </source>
</evidence>
<keyword evidence="3" id="KW-0560">Oxidoreductase</keyword>
<keyword evidence="7" id="KW-1185">Reference proteome</keyword>
<sequence length="341" mass="36630">MKEAVISQGPKVTIQDSPIPKPGPRQVVTKIVYSGSNPKDWKIPEWLADQPPMNQGDDISGIVHEVGEDVIEFKKGDRVAAFHEMMTPGGSYAEYGLSWDHTTFHLPKTTSFEEGAAIPLAALTAAVGLFADDTLNLPQPIAPASSPIPLVVYGASSAVGTYVLQLASRANIHPLICVAGRAQTHVEQFIDRSKGDTIIDYRNGDEAVSEGIKAALKGQKLEYAYDAVSEKGSYQNICKVLEPKGKITLVLPGKEYEEIPEGVQFSTTNVGSTHGKNKDLGFVYSRLFTRGLQEGWFKAQPQEVVPGGLGGIESALEKLKDGTASAVKYIFEVGKTEGATG</sequence>
<dbReference type="SUPFAM" id="SSF50129">
    <property type="entry name" value="GroES-like"/>
    <property type="match status" value="1"/>
</dbReference>
<dbReference type="PANTHER" id="PTHR45348">
    <property type="entry name" value="HYPOTHETICAL OXIDOREDUCTASE (EUROFUNG)"/>
    <property type="match status" value="1"/>
</dbReference>
<dbReference type="InterPro" id="IPR011032">
    <property type="entry name" value="GroES-like_sf"/>
</dbReference>
<evidence type="ECO:0000256" key="3">
    <source>
        <dbReference type="ARBA" id="ARBA00023002"/>
    </source>
</evidence>
<feature type="region of interest" description="Disordered" evidence="4">
    <location>
        <begin position="1"/>
        <end position="23"/>
    </location>
</feature>
<feature type="domain" description="Enoyl reductase (ER)" evidence="5">
    <location>
        <begin position="9"/>
        <end position="327"/>
    </location>
</feature>
<comment type="similarity">
    <text evidence="1">Belongs to the zinc-containing alcohol dehydrogenase family.</text>
</comment>
<dbReference type="InterPro" id="IPR047122">
    <property type="entry name" value="Trans-enoyl_RdTase-like"/>
</dbReference>
<dbReference type="InterPro" id="IPR020843">
    <property type="entry name" value="ER"/>
</dbReference>
<dbReference type="GO" id="GO:0016651">
    <property type="term" value="F:oxidoreductase activity, acting on NAD(P)H"/>
    <property type="evidence" value="ECO:0007669"/>
    <property type="project" value="InterPro"/>
</dbReference>
<evidence type="ECO:0000256" key="1">
    <source>
        <dbReference type="ARBA" id="ARBA00008072"/>
    </source>
</evidence>
<proteinExistence type="inferred from homology"/>
<dbReference type="PANTHER" id="PTHR45348:SF5">
    <property type="entry name" value="OXIDOREDUCTASE, PUTATIVE (AFU_ORTHOLOGUE AFUA_8G01420)-RELATED"/>
    <property type="match status" value="1"/>
</dbReference>
<dbReference type="InterPro" id="IPR013154">
    <property type="entry name" value="ADH-like_N"/>
</dbReference>
<dbReference type="Pfam" id="PF08240">
    <property type="entry name" value="ADH_N"/>
    <property type="match status" value="1"/>
</dbReference>
<protein>
    <submittedName>
        <fullName evidence="6">Related to zeta-crystallin / quinone reductase (NADPH)</fullName>
    </submittedName>
</protein>
<dbReference type="AlphaFoldDB" id="A0A2D3ULT3"/>
<dbReference type="SMART" id="SM00829">
    <property type="entry name" value="PKS_ER"/>
    <property type="match status" value="1"/>
</dbReference>
<evidence type="ECO:0000313" key="6">
    <source>
        <dbReference type="EMBL" id="CZT14241.1"/>
    </source>
</evidence>
<reference evidence="6 7" key="1">
    <citation type="submission" date="2016-03" db="EMBL/GenBank/DDBJ databases">
        <authorList>
            <person name="Ploux O."/>
        </authorList>
    </citation>
    <scope>NUCLEOTIDE SEQUENCE [LARGE SCALE GENOMIC DNA]</scope>
    <source>
        <strain evidence="6 7">URUG2</strain>
    </source>
</reference>
<organism evidence="6 7">
    <name type="scientific">Ramularia collo-cygni</name>
    <dbReference type="NCBI Taxonomy" id="112498"/>
    <lineage>
        <taxon>Eukaryota</taxon>
        <taxon>Fungi</taxon>
        <taxon>Dikarya</taxon>
        <taxon>Ascomycota</taxon>
        <taxon>Pezizomycotina</taxon>
        <taxon>Dothideomycetes</taxon>
        <taxon>Dothideomycetidae</taxon>
        <taxon>Mycosphaerellales</taxon>
        <taxon>Mycosphaerellaceae</taxon>
        <taxon>Ramularia</taxon>
    </lineage>
</organism>
<dbReference type="CDD" id="cd08249">
    <property type="entry name" value="enoyl_reductase_like"/>
    <property type="match status" value="1"/>
</dbReference>
<dbReference type="RefSeq" id="XP_023621139.1">
    <property type="nucleotide sequence ID" value="XM_023765371.1"/>
</dbReference>
<gene>
    <name evidence="6" type="ORF">RCC_00216</name>
</gene>
<comment type="subunit">
    <text evidence="2">Monomer.</text>
</comment>
<dbReference type="OrthoDB" id="3233595at2759"/>
<dbReference type="STRING" id="112498.A0A2D3ULT3"/>